<dbReference type="GO" id="GO:0008233">
    <property type="term" value="F:peptidase activity"/>
    <property type="evidence" value="ECO:0007669"/>
    <property type="project" value="UniProtKB-KW"/>
</dbReference>
<dbReference type="RefSeq" id="WP_158051507.1">
    <property type="nucleotide sequence ID" value="NZ_WBKB01000002.1"/>
</dbReference>
<protein>
    <submittedName>
        <fullName evidence="5">Dipeptidase</fullName>
    </submittedName>
</protein>
<comment type="caution">
    <text evidence="5">The sequence shown here is derived from an EMBL/GenBank/DDBJ whole genome shotgun (WGS) entry which is preliminary data.</text>
</comment>
<dbReference type="Pfam" id="PF07687">
    <property type="entry name" value="M20_dimer"/>
    <property type="match status" value="1"/>
</dbReference>
<dbReference type="OrthoDB" id="9761532at2"/>
<dbReference type="PANTHER" id="PTHR43270:SF12">
    <property type="entry name" value="SUCCINYL-DIAMINOPIMELATE DESUCCINYLASE"/>
    <property type="match status" value="1"/>
</dbReference>
<evidence type="ECO:0000259" key="4">
    <source>
        <dbReference type="Pfam" id="PF07687"/>
    </source>
</evidence>
<dbReference type="AlphaFoldDB" id="A0A7J5BF60"/>
<dbReference type="NCBIfam" id="NF005914">
    <property type="entry name" value="PRK07907.1"/>
    <property type="match status" value="1"/>
</dbReference>
<dbReference type="InterPro" id="IPR011650">
    <property type="entry name" value="Peptidase_M20_dimer"/>
</dbReference>
<gene>
    <name evidence="5" type="ORF">F8O05_04170</name>
</gene>
<keyword evidence="6" id="KW-1185">Reference proteome</keyword>
<name>A0A7J5BF60_9MICO</name>
<dbReference type="Gene3D" id="3.40.630.10">
    <property type="entry name" value="Zn peptidases"/>
    <property type="match status" value="1"/>
</dbReference>
<dbReference type="InterPro" id="IPR002933">
    <property type="entry name" value="Peptidase_M20"/>
</dbReference>
<dbReference type="SUPFAM" id="SSF53187">
    <property type="entry name" value="Zn-dependent exopeptidases"/>
    <property type="match status" value="1"/>
</dbReference>
<sequence>MSESENVSIGDQLRDRVQLGMPGVVRRLSELVRIPSVSWDDFDRAEVQRSAEAVRELFAATELFDEVTIHQYEDADGRLGQPAVLAHRDPLPGYPTVLLYAHHDVQPPGDAEKWQTPIFEPTVIGDRLYGRGASDDKAGILVHVGALESLRDVLEARQEPFGIGVSILIEGEEENGSRSFSRFLEEHRRELEADYIIVADSDNASPETPSLTVALRGNVTFNLTVRTLRHASHSGMYGGLAPDAMLATIQLLNTLWDEQGATAVAGLESHEATVPDADEAQLLAEAGVIGGQLVGQGPLNSRMWYQPAITVTGIDAPNVANASNTLLPEVRVRISARVAPGQPAREFADALLAHLRAHAPFGAELEIDSLDIGEPFLVDAQGEGVARMLTALGEAWDTTPVEAGIGGSIPMISELMARFPAAQVLVTGVEDPGTKAHSPNESQHLGVLRRAIEAEARFLASHLK</sequence>
<feature type="domain" description="Peptidase M20 dimerisation" evidence="4">
    <location>
        <begin position="214"/>
        <end position="360"/>
    </location>
</feature>
<accession>A0A7J5BF60</accession>
<evidence type="ECO:0000256" key="2">
    <source>
        <dbReference type="ARBA" id="ARBA00022723"/>
    </source>
</evidence>
<dbReference type="Gene3D" id="3.30.70.360">
    <property type="match status" value="1"/>
</dbReference>
<evidence type="ECO:0000256" key="3">
    <source>
        <dbReference type="ARBA" id="ARBA00022801"/>
    </source>
</evidence>
<proteinExistence type="predicted"/>
<keyword evidence="2" id="KW-0479">Metal-binding</keyword>
<dbReference type="InterPro" id="IPR051458">
    <property type="entry name" value="Cyt/Met_Dipeptidase"/>
</dbReference>
<reference evidence="5 6" key="1">
    <citation type="submission" date="2019-09" db="EMBL/GenBank/DDBJ databases">
        <title>Phylogeny of genus Pseudoclavibacter and closely related genus.</title>
        <authorList>
            <person name="Li Y."/>
        </authorList>
    </citation>
    <scope>NUCLEOTIDE SEQUENCE [LARGE SCALE GENOMIC DNA]</scope>
    <source>
        <strain evidence="5 6">KCTC 13959</strain>
    </source>
</reference>
<evidence type="ECO:0000313" key="5">
    <source>
        <dbReference type="EMBL" id="KAB1644003.1"/>
    </source>
</evidence>
<organism evidence="5 6">
    <name type="scientific">Gulosibacter chungangensis</name>
    <dbReference type="NCBI Taxonomy" id="979746"/>
    <lineage>
        <taxon>Bacteria</taxon>
        <taxon>Bacillati</taxon>
        <taxon>Actinomycetota</taxon>
        <taxon>Actinomycetes</taxon>
        <taxon>Micrococcales</taxon>
        <taxon>Microbacteriaceae</taxon>
        <taxon>Gulosibacter</taxon>
    </lineage>
</organism>
<keyword evidence="1" id="KW-0645">Protease</keyword>
<dbReference type="GO" id="GO:0006508">
    <property type="term" value="P:proteolysis"/>
    <property type="evidence" value="ECO:0007669"/>
    <property type="project" value="UniProtKB-KW"/>
</dbReference>
<evidence type="ECO:0000256" key="1">
    <source>
        <dbReference type="ARBA" id="ARBA00022670"/>
    </source>
</evidence>
<dbReference type="GO" id="GO:0046872">
    <property type="term" value="F:metal ion binding"/>
    <property type="evidence" value="ECO:0007669"/>
    <property type="project" value="UniProtKB-KW"/>
</dbReference>
<dbReference type="Pfam" id="PF01546">
    <property type="entry name" value="Peptidase_M20"/>
    <property type="match status" value="1"/>
</dbReference>
<keyword evidence="3" id="KW-0378">Hydrolase</keyword>
<dbReference type="PANTHER" id="PTHR43270">
    <property type="entry name" value="BETA-ALA-HIS DIPEPTIDASE"/>
    <property type="match status" value="1"/>
</dbReference>
<evidence type="ECO:0000313" key="6">
    <source>
        <dbReference type="Proteomes" id="UP000433493"/>
    </source>
</evidence>
<dbReference type="EMBL" id="WBKB01000002">
    <property type="protein sequence ID" value="KAB1644003.1"/>
    <property type="molecule type" value="Genomic_DNA"/>
</dbReference>
<dbReference type="Proteomes" id="UP000433493">
    <property type="component" value="Unassembled WGS sequence"/>
</dbReference>